<dbReference type="InterPro" id="IPR000315">
    <property type="entry name" value="Znf_B-box"/>
</dbReference>
<dbReference type="SUPFAM" id="SSF57845">
    <property type="entry name" value="B-box zinc-binding domain"/>
    <property type="match status" value="1"/>
</dbReference>
<dbReference type="CDD" id="cd19769">
    <property type="entry name" value="Bbox2_TRIM16-like"/>
    <property type="match status" value="1"/>
</dbReference>
<dbReference type="SMART" id="SM00184">
    <property type="entry name" value="RING"/>
    <property type="match status" value="1"/>
</dbReference>
<dbReference type="EMBL" id="OY660867">
    <property type="protein sequence ID" value="CAJ1054894.1"/>
    <property type="molecule type" value="Genomic_DNA"/>
</dbReference>
<dbReference type="Proteomes" id="UP001178508">
    <property type="component" value="Chromosome 4"/>
</dbReference>
<dbReference type="Pfam" id="PF00643">
    <property type="entry name" value="zf-B_box"/>
    <property type="match status" value="1"/>
</dbReference>
<dbReference type="Pfam" id="PF25600">
    <property type="entry name" value="TRIM_CC"/>
    <property type="match status" value="1"/>
</dbReference>
<feature type="domain" description="B box-type" evidence="9">
    <location>
        <begin position="144"/>
        <end position="184"/>
    </location>
</feature>
<dbReference type="InterPro" id="IPR017907">
    <property type="entry name" value="Znf_RING_CS"/>
</dbReference>
<organism evidence="11 12">
    <name type="scientific">Xyrichtys novacula</name>
    <name type="common">Pearly razorfish</name>
    <name type="synonym">Hemipteronotus novacula</name>
    <dbReference type="NCBI Taxonomy" id="13765"/>
    <lineage>
        <taxon>Eukaryota</taxon>
        <taxon>Metazoa</taxon>
        <taxon>Chordata</taxon>
        <taxon>Craniata</taxon>
        <taxon>Vertebrata</taxon>
        <taxon>Euteleostomi</taxon>
        <taxon>Actinopterygii</taxon>
        <taxon>Neopterygii</taxon>
        <taxon>Teleostei</taxon>
        <taxon>Neoteleostei</taxon>
        <taxon>Acanthomorphata</taxon>
        <taxon>Eupercaria</taxon>
        <taxon>Labriformes</taxon>
        <taxon>Labridae</taxon>
        <taxon>Xyrichtys</taxon>
    </lineage>
</organism>
<dbReference type="InterPro" id="IPR003877">
    <property type="entry name" value="SPRY_dom"/>
</dbReference>
<evidence type="ECO:0000256" key="2">
    <source>
        <dbReference type="ARBA" id="ARBA00022723"/>
    </source>
</evidence>
<evidence type="ECO:0000259" key="10">
    <source>
        <dbReference type="PROSITE" id="PS50188"/>
    </source>
</evidence>
<dbReference type="SUPFAM" id="SSF49899">
    <property type="entry name" value="Concanavalin A-like lectins/glucanases"/>
    <property type="match status" value="1"/>
</dbReference>
<feature type="coiled-coil region" evidence="7">
    <location>
        <begin position="217"/>
        <end position="294"/>
    </location>
</feature>
<keyword evidence="5" id="KW-0391">Immunity</keyword>
<dbReference type="PRINTS" id="PR01407">
    <property type="entry name" value="BUTYPHLNCDUF"/>
</dbReference>
<dbReference type="InterPro" id="IPR001841">
    <property type="entry name" value="Znf_RING"/>
</dbReference>
<dbReference type="InterPro" id="IPR058030">
    <property type="entry name" value="TRIM8/14/16/25/29/45/65_CC"/>
</dbReference>
<proteinExistence type="predicted"/>
<feature type="domain" description="RING-type" evidence="8">
    <location>
        <begin position="15"/>
        <end position="54"/>
    </location>
</feature>
<dbReference type="PANTHER" id="PTHR25465">
    <property type="entry name" value="B-BOX DOMAIN CONTAINING"/>
    <property type="match status" value="1"/>
</dbReference>
<dbReference type="PANTHER" id="PTHR25465:SF32">
    <property type="entry name" value="BLOODTHIRSTY-RELATED GENE FAMILY, MEMBER 16 ISOFORM X1-RELATED"/>
    <property type="match status" value="1"/>
</dbReference>
<sequence>MASARIFTLEEQLQCSICLQEFTDPVTTPCGHNYCKACITVYWASTDLTQCPLCMKRFRTQPQLQVNTEFRDMLDHFNNVRLRSEDNILAKPGDVPCDICPGPKFKAQKTCLLCLSSYCQTHLELHQGVTSHKKHQLIEPLSNLENRVCKKHDKMFELFCLVDQTCVCVMCLKDDHVTHKTIPLELKIKERRAQLLNDVTEIETEENTKSRSVTEIKNSMDQRKKQAEKELESIDEVFTDLILSLQRSQIELTDLIKERQEAAEKPAKDHLTKLEREVAELRRRRSEIEALLQADDGIQLLQRCPSLEFPAHGDPVDPLSHFDQLQPPELPDISSQSYLGMVRKSVAQIEKTFSNEMETLIHEVRFSEGCEAAKPVTDEFIEEVWTPPQDRLKMIQQCNAVDVTLSKLHSRSTVSRDGKQVYHSGVWQLLSALFRGKPDYELVLGENGFTSGRFYFEVQVSGCDSWSLGVAKEPNKEKQIKESWTLRGLNTQSHYNKHYCTDDCPLNLEQTPNKVGVFVDYDKGEVSFYNVDTRTLIYSYLGCNFFETQPKSFLYSMFGASFSSRAKLFPLLGIIEEQTGDVLEITPVDTNLTQG</sequence>
<dbReference type="SMART" id="SM00336">
    <property type="entry name" value="BBOX"/>
    <property type="match status" value="1"/>
</dbReference>
<dbReference type="SMART" id="SM00449">
    <property type="entry name" value="SPRY"/>
    <property type="match status" value="1"/>
</dbReference>
<feature type="domain" description="B30.2/SPRY" evidence="10">
    <location>
        <begin position="380"/>
        <end position="590"/>
    </location>
</feature>
<dbReference type="InterPro" id="IPR027370">
    <property type="entry name" value="Znf-RING_euk"/>
</dbReference>
<keyword evidence="4" id="KW-0862">Zinc</keyword>
<dbReference type="InterPro" id="IPR013083">
    <property type="entry name" value="Znf_RING/FYVE/PHD"/>
</dbReference>
<dbReference type="Gene3D" id="3.30.160.60">
    <property type="entry name" value="Classic Zinc Finger"/>
    <property type="match status" value="1"/>
</dbReference>
<keyword evidence="7" id="KW-0175">Coiled coil</keyword>
<dbReference type="InterPro" id="IPR051051">
    <property type="entry name" value="E3_ubiq-ligase_TRIM/RNF"/>
</dbReference>
<dbReference type="Gene3D" id="3.30.40.10">
    <property type="entry name" value="Zinc/RING finger domain, C3HC4 (zinc finger)"/>
    <property type="match status" value="1"/>
</dbReference>
<evidence type="ECO:0000256" key="3">
    <source>
        <dbReference type="ARBA" id="ARBA00022771"/>
    </source>
</evidence>
<evidence type="ECO:0000259" key="9">
    <source>
        <dbReference type="PROSITE" id="PS50119"/>
    </source>
</evidence>
<protein>
    <submittedName>
        <fullName evidence="11">E3 ubiquitin-protein ligase TRIM39-like</fullName>
    </submittedName>
</protein>
<dbReference type="InterPro" id="IPR013320">
    <property type="entry name" value="ConA-like_dom_sf"/>
</dbReference>
<dbReference type="PROSITE" id="PS50119">
    <property type="entry name" value="ZF_BBOX"/>
    <property type="match status" value="1"/>
</dbReference>
<evidence type="ECO:0000256" key="5">
    <source>
        <dbReference type="ARBA" id="ARBA00022859"/>
    </source>
</evidence>
<evidence type="ECO:0000313" key="12">
    <source>
        <dbReference type="Proteomes" id="UP001178508"/>
    </source>
</evidence>
<accession>A0AAV1F288</accession>
<keyword evidence="2" id="KW-0479">Metal-binding</keyword>
<keyword evidence="3 6" id="KW-0863">Zinc-finger</keyword>
<gene>
    <name evidence="11" type="ORF">XNOV1_A018645</name>
</gene>
<evidence type="ECO:0000256" key="7">
    <source>
        <dbReference type="SAM" id="Coils"/>
    </source>
</evidence>
<evidence type="ECO:0000313" key="11">
    <source>
        <dbReference type="EMBL" id="CAJ1054894.1"/>
    </source>
</evidence>
<dbReference type="Gene3D" id="4.10.830.40">
    <property type="match status" value="1"/>
</dbReference>
<evidence type="ECO:0000256" key="4">
    <source>
        <dbReference type="ARBA" id="ARBA00022833"/>
    </source>
</evidence>
<dbReference type="Pfam" id="PF13445">
    <property type="entry name" value="zf-RING_UBOX"/>
    <property type="match status" value="1"/>
</dbReference>
<dbReference type="GO" id="GO:0008270">
    <property type="term" value="F:zinc ion binding"/>
    <property type="evidence" value="ECO:0007669"/>
    <property type="project" value="UniProtKB-KW"/>
</dbReference>
<dbReference type="InterPro" id="IPR043136">
    <property type="entry name" value="B30.2/SPRY_sf"/>
</dbReference>
<dbReference type="PROSITE" id="PS50089">
    <property type="entry name" value="ZF_RING_2"/>
    <property type="match status" value="1"/>
</dbReference>
<dbReference type="PROSITE" id="PS50188">
    <property type="entry name" value="B302_SPRY"/>
    <property type="match status" value="1"/>
</dbReference>
<evidence type="ECO:0000256" key="1">
    <source>
        <dbReference type="ARBA" id="ARBA00022588"/>
    </source>
</evidence>
<dbReference type="Gene3D" id="2.60.120.920">
    <property type="match status" value="1"/>
</dbReference>
<dbReference type="SUPFAM" id="SSF57850">
    <property type="entry name" value="RING/U-box"/>
    <property type="match status" value="1"/>
</dbReference>
<keyword evidence="1" id="KW-0399">Innate immunity</keyword>
<evidence type="ECO:0000256" key="6">
    <source>
        <dbReference type="PROSITE-ProRule" id="PRU00024"/>
    </source>
</evidence>
<dbReference type="InterPro" id="IPR003879">
    <property type="entry name" value="Butyrophylin_SPRY"/>
</dbReference>
<dbReference type="InterPro" id="IPR001870">
    <property type="entry name" value="B30.2/SPRY"/>
</dbReference>
<dbReference type="GO" id="GO:0045087">
    <property type="term" value="P:innate immune response"/>
    <property type="evidence" value="ECO:0007669"/>
    <property type="project" value="UniProtKB-KW"/>
</dbReference>
<reference evidence="11" key="1">
    <citation type="submission" date="2023-08" db="EMBL/GenBank/DDBJ databases">
        <authorList>
            <person name="Alioto T."/>
            <person name="Alioto T."/>
            <person name="Gomez Garrido J."/>
        </authorList>
    </citation>
    <scope>NUCLEOTIDE SEQUENCE</scope>
</reference>
<evidence type="ECO:0000259" key="8">
    <source>
        <dbReference type="PROSITE" id="PS50089"/>
    </source>
</evidence>
<dbReference type="AlphaFoldDB" id="A0AAV1F288"/>
<name>A0AAV1F288_XYRNO</name>
<keyword evidence="12" id="KW-1185">Reference proteome</keyword>
<dbReference type="Pfam" id="PF00622">
    <property type="entry name" value="SPRY"/>
    <property type="match status" value="1"/>
</dbReference>
<dbReference type="PROSITE" id="PS00518">
    <property type="entry name" value="ZF_RING_1"/>
    <property type="match status" value="1"/>
</dbReference>